<evidence type="ECO:0000313" key="2">
    <source>
        <dbReference type="EMBL" id="MBP0484985.1"/>
    </source>
</evidence>
<reference evidence="2" key="1">
    <citation type="submission" date="2021-03" db="EMBL/GenBank/DDBJ databases">
        <title>Sagittula salina sp. nov. strain M10.9X isolated from the marine waste.</title>
        <authorList>
            <person name="Satari L."/>
            <person name="Molina-Menor E."/>
            <person name="Vidal-Verdu A."/>
            <person name="Pascual J."/>
            <person name="Pereto J."/>
            <person name="Porcar M."/>
        </authorList>
    </citation>
    <scope>NUCLEOTIDE SEQUENCE</scope>
    <source>
        <strain evidence="2">M10.9X</strain>
    </source>
</reference>
<dbReference type="RefSeq" id="WP_209363821.1">
    <property type="nucleotide sequence ID" value="NZ_JAGISH010000020.1"/>
</dbReference>
<comment type="caution">
    <text evidence="2">The sequence shown here is derived from an EMBL/GenBank/DDBJ whole genome shotgun (WGS) entry which is preliminary data.</text>
</comment>
<dbReference type="AlphaFoldDB" id="A0A940S5H1"/>
<dbReference type="Proteomes" id="UP000675940">
    <property type="component" value="Unassembled WGS sequence"/>
</dbReference>
<keyword evidence="1" id="KW-0732">Signal</keyword>
<evidence type="ECO:0000256" key="1">
    <source>
        <dbReference type="SAM" id="SignalP"/>
    </source>
</evidence>
<evidence type="ECO:0000313" key="3">
    <source>
        <dbReference type="Proteomes" id="UP000675940"/>
    </source>
</evidence>
<protein>
    <submittedName>
        <fullName evidence="2">Uncharacterized protein</fullName>
    </submittedName>
</protein>
<feature type="signal peptide" evidence="1">
    <location>
        <begin position="1"/>
        <end position="30"/>
    </location>
</feature>
<gene>
    <name evidence="2" type="ORF">J5474_21130</name>
</gene>
<keyword evidence="3" id="KW-1185">Reference proteome</keyword>
<sequence>MMKLVLYTFGLMGLSAAAGAALFASHSALAAGPRLPDQVIRAHAVAAAETVAPAKVMSDAVIVPAHWDPLPAPEPEGSFFAEPMISTQSSDFAGLAPVRALRPVARPGAYEAVAQASAQRREAQPAVSMNRRAPLAVAAEPASRRVNVVREVVRTRPAAQHATGRINPGYLHGVFR</sequence>
<accession>A0A940S5H1</accession>
<name>A0A940S5H1_9RHOB</name>
<proteinExistence type="predicted"/>
<dbReference type="EMBL" id="JAGISH010000020">
    <property type="protein sequence ID" value="MBP0484985.1"/>
    <property type="molecule type" value="Genomic_DNA"/>
</dbReference>
<feature type="chain" id="PRO_5036875286" evidence="1">
    <location>
        <begin position="31"/>
        <end position="176"/>
    </location>
</feature>
<organism evidence="2 3">
    <name type="scientific">Sagittula salina</name>
    <dbReference type="NCBI Taxonomy" id="2820268"/>
    <lineage>
        <taxon>Bacteria</taxon>
        <taxon>Pseudomonadati</taxon>
        <taxon>Pseudomonadota</taxon>
        <taxon>Alphaproteobacteria</taxon>
        <taxon>Rhodobacterales</taxon>
        <taxon>Roseobacteraceae</taxon>
        <taxon>Sagittula</taxon>
    </lineage>
</organism>